<evidence type="ECO:0000313" key="8">
    <source>
        <dbReference type="Proteomes" id="UP000308365"/>
    </source>
</evidence>
<dbReference type="Gene3D" id="6.10.140.2220">
    <property type="match status" value="1"/>
</dbReference>
<dbReference type="Pfam" id="PF01753">
    <property type="entry name" value="zf-MYND"/>
    <property type="match status" value="1"/>
</dbReference>
<dbReference type="InterPro" id="IPR002893">
    <property type="entry name" value="Znf_MYND"/>
</dbReference>
<evidence type="ECO:0000256" key="5">
    <source>
        <dbReference type="SAM" id="MobiDB-lite"/>
    </source>
</evidence>
<dbReference type="PANTHER" id="PTHR46920:SF1">
    <property type="entry name" value="PROTEIN MSS51 HOMOLOG, MITOCHONDRIAL-RELATED"/>
    <property type="match status" value="1"/>
</dbReference>
<keyword evidence="2 4" id="KW-0863">Zinc-finger</keyword>
<evidence type="ECO:0000259" key="6">
    <source>
        <dbReference type="PROSITE" id="PS50865"/>
    </source>
</evidence>
<dbReference type="PANTHER" id="PTHR46920">
    <property type="match status" value="1"/>
</dbReference>
<keyword evidence="3" id="KW-0862">Zinc</keyword>
<keyword evidence="1" id="KW-0479">Metal-binding</keyword>
<reference evidence="8" key="1">
    <citation type="journal article" date="2019" name="IScience">
        <title>Narwhal Genome Reveals Long-Term Low Genetic Diversity despite Current Large Abundance Size.</title>
        <authorList>
            <person name="Westbury M.V."/>
            <person name="Petersen B."/>
            <person name="Garde E."/>
            <person name="Heide-Jorgensen M.P."/>
            <person name="Lorenzen E.D."/>
        </authorList>
    </citation>
    <scope>NUCLEOTIDE SEQUENCE [LARGE SCALE GENOMIC DNA]</scope>
</reference>
<dbReference type="Proteomes" id="UP000308365">
    <property type="component" value="Unassembled WGS sequence"/>
</dbReference>
<evidence type="ECO:0000256" key="2">
    <source>
        <dbReference type="ARBA" id="ARBA00022771"/>
    </source>
</evidence>
<proteinExistence type="predicted"/>
<accession>A0A4U1EZ01</accession>
<dbReference type="Pfam" id="PF20179">
    <property type="entry name" value="MSS51_C"/>
    <property type="match status" value="1"/>
</dbReference>
<dbReference type="AlphaFoldDB" id="A0A4U1EZ01"/>
<evidence type="ECO:0000256" key="1">
    <source>
        <dbReference type="ARBA" id="ARBA00022723"/>
    </source>
</evidence>
<gene>
    <name evidence="7" type="ORF">EI555_000461</name>
</gene>
<feature type="compositionally biased region" description="Polar residues" evidence="5">
    <location>
        <begin position="1"/>
        <end position="10"/>
    </location>
</feature>
<name>A0A4U1EZ01_MONMO</name>
<organism evidence="7 8">
    <name type="scientific">Monodon monoceros</name>
    <name type="common">Narwhal</name>
    <name type="synonym">Ceratodon monodon</name>
    <dbReference type="NCBI Taxonomy" id="40151"/>
    <lineage>
        <taxon>Eukaryota</taxon>
        <taxon>Metazoa</taxon>
        <taxon>Chordata</taxon>
        <taxon>Craniata</taxon>
        <taxon>Vertebrata</taxon>
        <taxon>Euteleostomi</taxon>
        <taxon>Mammalia</taxon>
        <taxon>Eutheria</taxon>
        <taxon>Laurasiatheria</taxon>
        <taxon>Artiodactyla</taxon>
        <taxon>Whippomorpha</taxon>
        <taxon>Cetacea</taxon>
        <taxon>Odontoceti</taxon>
        <taxon>Monodontidae</taxon>
        <taxon>Monodon</taxon>
    </lineage>
</organism>
<comment type="caution">
    <text evidence="7">The sequence shown here is derived from an EMBL/GenBank/DDBJ whole genome shotgun (WGS) entry which is preliminary data.</text>
</comment>
<sequence length="386" mass="42629">MTKAQETPLISGSRGCDPTHSCDASDPSKLNMKSYEEYKLVLDGDTPVSGFGYRCLQEMFQKMEDTFRFCAHCKVLPSGLSNSRVLRQEVQEYQFPSPGVPHSPLRCRSVYYCGPECQRSDWPAHRRVCQELRLVAVDRLMEWPLVTGGVTLEATLDAMLGSPAMTTLWASVGWPRPDPDVLQGSLKRLLTDALSRPLTLGFGLRALGINVGKVGGSTVHVVGASHAETFLTHPGTMMNLATCFLGTLASIVLHLHSWNLAQFSLVESGQIAHPDLVVAFHPGFHASPDLMEAWLPTLLLLRDYEIPTMITVYSQQELAASLQILVDLDTHITACGANPFASLKPEQVYSNPNKQPVYCSAYYIMFLGSSCQLDKRQLEEKVNGRV</sequence>
<feature type="region of interest" description="Disordered" evidence="5">
    <location>
        <begin position="1"/>
        <end position="26"/>
    </location>
</feature>
<protein>
    <recommendedName>
        <fullName evidence="6">MYND-type domain-containing protein</fullName>
    </recommendedName>
</protein>
<dbReference type="EMBL" id="RWIC01000582">
    <property type="protein sequence ID" value="TKC42042.1"/>
    <property type="molecule type" value="Genomic_DNA"/>
</dbReference>
<evidence type="ECO:0000256" key="3">
    <source>
        <dbReference type="ARBA" id="ARBA00022833"/>
    </source>
</evidence>
<evidence type="ECO:0000313" key="7">
    <source>
        <dbReference type="EMBL" id="TKC42042.1"/>
    </source>
</evidence>
<evidence type="ECO:0000256" key="4">
    <source>
        <dbReference type="PROSITE-ProRule" id="PRU00134"/>
    </source>
</evidence>
<dbReference type="InterPro" id="IPR046824">
    <property type="entry name" value="Mss51-like_C"/>
</dbReference>
<dbReference type="SUPFAM" id="SSF144232">
    <property type="entry name" value="HIT/MYND zinc finger-like"/>
    <property type="match status" value="1"/>
</dbReference>
<dbReference type="PROSITE" id="PS50865">
    <property type="entry name" value="ZF_MYND_2"/>
    <property type="match status" value="1"/>
</dbReference>
<dbReference type="InterPro" id="IPR052839">
    <property type="entry name" value="Mito_gene_expr_regulator"/>
</dbReference>
<dbReference type="GO" id="GO:0008270">
    <property type="term" value="F:zinc ion binding"/>
    <property type="evidence" value="ECO:0007669"/>
    <property type="project" value="UniProtKB-KW"/>
</dbReference>
<feature type="domain" description="MYND-type" evidence="6">
    <location>
        <begin position="70"/>
        <end position="129"/>
    </location>
</feature>